<dbReference type="AlphaFoldDB" id="A0AAD8WUH4"/>
<organism evidence="1 2">
    <name type="scientific">Lolium multiflorum</name>
    <name type="common">Italian ryegrass</name>
    <name type="synonym">Lolium perenne subsp. multiflorum</name>
    <dbReference type="NCBI Taxonomy" id="4521"/>
    <lineage>
        <taxon>Eukaryota</taxon>
        <taxon>Viridiplantae</taxon>
        <taxon>Streptophyta</taxon>
        <taxon>Embryophyta</taxon>
        <taxon>Tracheophyta</taxon>
        <taxon>Spermatophyta</taxon>
        <taxon>Magnoliopsida</taxon>
        <taxon>Liliopsida</taxon>
        <taxon>Poales</taxon>
        <taxon>Poaceae</taxon>
        <taxon>BOP clade</taxon>
        <taxon>Pooideae</taxon>
        <taxon>Poodae</taxon>
        <taxon>Poeae</taxon>
        <taxon>Poeae Chloroplast Group 2 (Poeae type)</taxon>
        <taxon>Loliodinae</taxon>
        <taxon>Loliinae</taxon>
        <taxon>Lolium</taxon>
    </lineage>
</organism>
<dbReference type="EMBL" id="JAUUTY010000002">
    <property type="protein sequence ID" value="KAK1680959.1"/>
    <property type="molecule type" value="Genomic_DNA"/>
</dbReference>
<gene>
    <name evidence="1" type="ORF">QYE76_041807</name>
</gene>
<sequence>MSRNKSKVELGGEDALQPTLPLKGKQAEVLPFPYNTVITPSQIRDVMLPPPQLSNCVTKPEMKVFPSFTQNQTKLMLPSPPPPKRVREQETKKKKIFKLAGDNGITERSSLGEKLRSRSRKKMRWMSCSRTLEKINSRTMRFSGTGKASPAPGLAGEMVEGDLRQSKDISHSLRSNDAMDDAILAKSDLVDAYMKRSEMHNTLLDLKDKLTRFRNSNDDLRKKINDLRA</sequence>
<accession>A0AAD8WUH4</accession>
<keyword evidence="2" id="KW-1185">Reference proteome</keyword>
<evidence type="ECO:0000313" key="2">
    <source>
        <dbReference type="Proteomes" id="UP001231189"/>
    </source>
</evidence>
<name>A0AAD8WUH4_LOLMU</name>
<proteinExistence type="predicted"/>
<dbReference type="Proteomes" id="UP001231189">
    <property type="component" value="Unassembled WGS sequence"/>
</dbReference>
<comment type="caution">
    <text evidence="1">The sequence shown here is derived from an EMBL/GenBank/DDBJ whole genome shotgun (WGS) entry which is preliminary data.</text>
</comment>
<evidence type="ECO:0000313" key="1">
    <source>
        <dbReference type="EMBL" id="KAK1680959.1"/>
    </source>
</evidence>
<protein>
    <submittedName>
        <fullName evidence="1">Uncharacterized protein</fullName>
    </submittedName>
</protein>
<reference evidence="1" key="1">
    <citation type="submission" date="2023-07" db="EMBL/GenBank/DDBJ databases">
        <title>A chromosome-level genome assembly of Lolium multiflorum.</title>
        <authorList>
            <person name="Chen Y."/>
            <person name="Copetti D."/>
            <person name="Kolliker R."/>
            <person name="Studer B."/>
        </authorList>
    </citation>
    <scope>NUCLEOTIDE SEQUENCE</scope>
    <source>
        <strain evidence="1">02402/16</strain>
        <tissue evidence="1">Leaf</tissue>
    </source>
</reference>